<keyword evidence="6 17" id="KW-0547">Nucleotide-binding</keyword>
<feature type="binding site" evidence="17">
    <location>
        <position position="346"/>
    </location>
    <ligand>
        <name>(6S)-NADPHX</name>
        <dbReference type="ChEBI" id="CHEBI:64076"/>
    </ligand>
</feature>
<dbReference type="PROSITE" id="PS51383">
    <property type="entry name" value="YJEF_C_3"/>
    <property type="match status" value="1"/>
</dbReference>
<evidence type="ECO:0000256" key="12">
    <source>
        <dbReference type="ARBA" id="ARBA00023239"/>
    </source>
</evidence>
<dbReference type="Proteomes" id="UP000001495">
    <property type="component" value="Chromosome"/>
</dbReference>
<dbReference type="InterPro" id="IPR017953">
    <property type="entry name" value="Carbohydrate_kinase_pred_CS"/>
</dbReference>
<dbReference type="PANTHER" id="PTHR12592:SF0">
    <property type="entry name" value="ATP-DEPENDENT (S)-NAD(P)H-HYDRATE DEHYDRATASE"/>
    <property type="match status" value="1"/>
</dbReference>
<comment type="catalytic activity">
    <reaction evidence="1 18 19">
        <text>(6R)-NADHX = (6S)-NADHX</text>
        <dbReference type="Rhea" id="RHEA:32215"/>
        <dbReference type="ChEBI" id="CHEBI:64074"/>
        <dbReference type="ChEBI" id="CHEBI:64075"/>
        <dbReference type="EC" id="5.1.99.6"/>
    </reaction>
</comment>
<dbReference type="EC" id="5.1.99.6" evidence="19"/>
<keyword evidence="7 17" id="KW-0067">ATP-binding</keyword>
<evidence type="ECO:0000256" key="4">
    <source>
        <dbReference type="ARBA" id="ARBA00009524"/>
    </source>
</evidence>
<evidence type="ECO:0000256" key="13">
    <source>
        <dbReference type="ARBA" id="ARBA00023268"/>
    </source>
</evidence>
<dbReference type="NCBIfam" id="TIGR00196">
    <property type="entry name" value="yjeF_cterm"/>
    <property type="match status" value="1"/>
</dbReference>
<reference evidence="22" key="1">
    <citation type="submission" date="2009-08" db="EMBL/GenBank/DDBJ databases">
        <title>Complete sequence of chromosome of Methanocaldococcus fervens AG86.</title>
        <authorList>
            <consortium name="US DOE Joint Genome Institute"/>
            <person name="Lucas S."/>
            <person name="Copeland A."/>
            <person name="Lapidus A."/>
            <person name="Glavina del Rio T."/>
            <person name="Tice H."/>
            <person name="Bruce D."/>
            <person name="Goodwin L."/>
            <person name="Pitluck S."/>
            <person name="Chertkov O."/>
            <person name="Detter J.C."/>
            <person name="Han C."/>
            <person name="Tapia R."/>
            <person name="Larimer F."/>
            <person name="Land M."/>
            <person name="Hauser L."/>
            <person name="Kyrpides N."/>
            <person name="Ovchinnikova G."/>
            <person name="Lupa-Sieprawska M."/>
            <person name="Whitman W.B."/>
        </authorList>
    </citation>
    <scope>NUCLEOTIDE SEQUENCE [LARGE SCALE GENOMIC DNA]</scope>
    <source>
        <strain evidence="22">AG86</strain>
    </source>
</reference>
<feature type="binding site" evidence="18">
    <location>
        <position position="168"/>
    </location>
    <ligand>
        <name>K(+)</name>
        <dbReference type="ChEBI" id="CHEBI:29103"/>
    </ligand>
</feature>
<feature type="binding site" evidence="18">
    <location>
        <begin position="94"/>
        <end position="98"/>
    </location>
    <ligand>
        <name>(6S)-NADPHX</name>
        <dbReference type="ChEBI" id="CHEBI:64076"/>
    </ligand>
</feature>
<feature type="domain" description="YjeF N-terminal" evidence="21">
    <location>
        <begin position="49"/>
        <end position="244"/>
    </location>
</feature>
<comment type="function">
    <text evidence="18">Catalyzes the epimerization of the S- and R-forms of NAD(P)HX, a damaged form of NAD(P)H that is a result of enzymatic or heat-dependent hydration. This is a prerequisite for the S-specific NAD(P)H-hydrate dehydratase to allow the repair of both epimers of NAD(P)HX.</text>
</comment>
<dbReference type="eggNOG" id="arCOG00018">
    <property type="taxonomic scope" value="Archaea"/>
</dbReference>
<evidence type="ECO:0000313" key="22">
    <source>
        <dbReference type="EMBL" id="ACV24907.1"/>
    </source>
</evidence>
<dbReference type="Gene3D" id="3.40.1190.20">
    <property type="match status" value="1"/>
</dbReference>
<dbReference type="CDD" id="cd01171">
    <property type="entry name" value="YXKO-related"/>
    <property type="match status" value="1"/>
</dbReference>
<evidence type="ECO:0000256" key="6">
    <source>
        <dbReference type="ARBA" id="ARBA00022741"/>
    </source>
</evidence>
<dbReference type="HAMAP" id="MF_01966">
    <property type="entry name" value="NADHX_epimerase"/>
    <property type="match status" value="1"/>
</dbReference>
<comment type="catalytic activity">
    <reaction evidence="16 17 19">
        <text>(6S)-NADPHX + ADP = AMP + phosphate + NADPH + H(+)</text>
        <dbReference type="Rhea" id="RHEA:32235"/>
        <dbReference type="ChEBI" id="CHEBI:15378"/>
        <dbReference type="ChEBI" id="CHEBI:43474"/>
        <dbReference type="ChEBI" id="CHEBI:57783"/>
        <dbReference type="ChEBI" id="CHEBI:64076"/>
        <dbReference type="ChEBI" id="CHEBI:456215"/>
        <dbReference type="ChEBI" id="CHEBI:456216"/>
        <dbReference type="EC" id="4.2.1.136"/>
    </reaction>
</comment>
<evidence type="ECO:0000256" key="3">
    <source>
        <dbReference type="ARBA" id="ARBA00006001"/>
    </source>
</evidence>
<evidence type="ECO:0000256" key="16">
    <source>
        <dbReference type="ARBA" id="ARBA00049209"/>
    </source>
</evidence>
<comment type="catalytic activity">
    <reaction evidence="2 18 19">
        <text>(6R)-NADPHX = (6S)-NADPHX</text>
        <dbReference type="Rhea" id="RHEA:32227"/>
        <dbReference type="ChEBI" id="CHEBI:64076"/>
        <dbReference type="ChEBI" id="CHEBI:64077"/>
        <dbReference type="EC" id="5.1.99.6"/>
    </reaction>
</comment>
<dbReference type="KEGG" id="mfe:Mefer_1096"/>
<dbReference type="SUPFAM" id="SSF53613">
    <property type="entry name" value="Ribokinase-like"/>
    <property type="match status" value="1"/>
</dbReference>
<dbReference type="SUPFAM" id="SSF64153">
    <property type="entry name" value="YjeF N-terminal domain-like"/>
    <property type="match status" value="1"/>
</dbReference>
<dbReference type="NCBIfam" id="TIGR00197">
    <property type="entry name" value="yjeF_nterm"/>
    <property type="match status" value="1"/>
</dbReference>
<evidence type="ECO:0000256" key="8">
    <source>
        <dbReference type="ARBA" id="ARBA00022857"/>
    </source>
</evidence>
<feature type="binding site" evidence="17">
    <location>
        <position position="394"/>
    </location>
    <ligand>
        <name>(6S)-NADPHX</name>
        <dbReference type="ChEBI" id="CHEBI:64076"/>
    </ligand>
</feature>
<dbReference type="PROSITE" id="PS01050">
    <property type="entry name" value="YJEF_C_2"/>
    <property type="match status" value="1"/>
</dbReference>
<dbReference type="FunFam" id="3.40.1190.20:FF:000135">
    <property type="entry name" value="Multifunctional fusion protein"/>
    <property type="match status" value="1"/>
</dbReference>
<feature type="binding site" evidence="18">
    <location>
        <position position="209"/>
    </location>
    <ligand>
        <name>K(+)</name>
        <dbReference type="ChEBI" id="CHEBI:29103"/>
    </ligand>
</feature>
<dbReference type="InterPro" id="IPR029056">
    <property type="entry name" value="Ribokinase-like"/>
</dbReference>
<dbReference type="GO" id="GO:0046872">
    <property type="term" value="F:metal ion binding"/>
    <property type="evidence" value="ECO:0007669"/>
    <property type="project" value="UniProtKB-UniRule"/>
</dbReference>
<feature type="binding site" evidence="17">
    <location>
        <position position="281"/>
    </location>
    <ligand>
        <name>(6S)-NADPHX</name>
        <dbReference type="ChEBI" id="CHEBI:64076"/>
    </ligand>
</feature>
<sequence length="505" mass="56440">MLKHYICLIYIIINIVEEFSIKFCGEIMELFNILKEKIKEKEVVTPKEMAIIDDNAEFLGIPKILLMENAGKVVYEEIKDIEAEEYVIFCGTGNNGGDGFVVARHLGKGEVVLIGKEGEIKTYEARENFKILKNLAEFGNIKIREIRIAEEVEDIFERLKDKKAVVVDAMIGTGVKGELREPFKTIVNKINELKKINKDLFVVSVDVETGNLESDLTITFYKRKTINKENAIVKEIGIPKEAEYVVGWGDLKALRKRDSRSHKGQNGKVLIIGGSRDFFGAPILAGLAASKIADLVGILSVDDVVDKLNNPEFIMYRVEGDYLSSKHVDYALDVAKKYDVVVLGNGFGVNDETKAFVNEFLLKYDKKAVIDADAIKVIDYNNFKFSENYVFTPHRKEFEYMNIDLNNIEEIKSTIVLKGKYDIIFNANNVKINKTGNAGLTKGGTGDVLAGLIGALFAVNDAFISACCGAFINGYAGDLLLKEKGYCFTPLDLIEKIPNVLKIFE</sequence>
<keyword evidence="11 18" id="KW-0413">Isomerase</keyword>
<dbReference type="PANTHER" id="PTHR12592">
    <property type="entry name" value="ATP-DEPENDENT (S)-NAD(P)H-HYDRATE DEHYDRATASE FAMILY MEMBER"/>
    <property type="match status" value="1"/>
</dbReference>
<evidence type="ECO:0000256" key="19">
    <source>
        <dbReference type="PIRNR" id="PIRNR017184"/>
    </source>
</evidence>
<evidence type="ECO:0000256" key="9">
    <source>
        <dbReference type="ARBA" id="ARBA00022958"/>
    </source>
</evidence>
<keyword evidence="12 17" id="KW-0456">Lyase</keyword>
<evidence type="ECO:0000256" key="2">
    <source>
        <dbReference type="ARBA" id="ARBA00000909"/>
    </source>
</evidence>
<evidence type="ECO:0000256" key="15">
    <source>
        <dbReference type="ARBA" id="ARBA00048238"/>
    </source>
</evidence>
<evidence type="ECO:0000256" key="1">
    <source>
        <dbReference type="ARBA" id="ARBA00000013"/>
    </source>
</evidence>
<keyword evidence="23" id="KW-1185">Reference proteome</keyword>
<name>C7P8M5_METFA</name>
<dbReference type="InterPro" id="IPR004443">
    <property type="entry name" value="YjeF_N_dom"/>
</dbReference>
<dbReference type="InterPro" id="IPR030677">
    <property type="entry name" value="Nnr"/>
</dbReference>
<evidence type="ECO:0000313" key="23">
    <source>
        <dbReference type="Proteomes" id="UP000001495"/>
    </source>
</evidence>
<dbReference type="InterPro" id="IPR000631">
    <property type="entry name" value="CARKD"/>
</dbReference>
<comment type="function">
    <text evidence="14 19">Bifunctional enzyme that catalyzes the epimerization of the S- and R-forms of NAD(P)HX and the dehydration of the S-form of NAD(P)HX at the expense of ADP, which is converted to AMP. This allows the repair of both epimers of NAD(P)HX, a damaged form of NAD(P)H that is a result of enzymatic or heat-dependent hydration.</text>
</comment>
<organism evidence="22 23">
    <name type="scientific">Methanocaldococcus fervens (strain DSM 4213 / JCM 15782 / AG86)</name>
    <name type="common">Methanococcus fervens</name>
    <dbReference type="NCBI Taxonomy" id="573064"/>
    <lineage>
        <taxon>Archaea</taxon>
        <taxon>Methanobacteriati</taxon>
        <taxon>Methanobacteriota</taxon>
        <taxon>Methanomada group</taxon>
        <taxon>Methanococci</taxon>
        <taxon>Methanococcales</taxon>
        <taxon>Methanocaldococcaceae</taxon>
        <taxon>Methanocaldococcus</taxon>
    </lineage>
</organism>
<feature type="binding site" evidence="17">
    <location>
        <position position="446"/>
    </location>
    <ligand>
        <name>AMP</name>
        <dbReference type="ChEBI" id="CHEBI:456215"/>
    </ligand>
</feature>
<evidence type="ECO:0000256" key="5">
    <source>
        <dbReference type="ARBA" id="ARBA00022723"/>
    </source>
</evidence>
<comment type="similarity">
    <text evidence="17">Belongs to the NnrD/CARKD family.</text>
</comment>
<dbReference type="EMBL" id="CP001696">
    <property type="protein sequence ID" value="ACV24907.1"/>
    <property type="molecule type" value="Genomic_DNA"/>
</dbReference>
<feature type="domain" description="YjeF C-terminal" evidence="20">
    <location>
        <begin position="246"/>
        <end position="504"/>
    </location>
</feature>
<dbReference type="GO" id="GO:0016301">
    <property type="term" value="F:kinase activity"/>
    <property type="evidence" value="ECO:0007669"/>
    <property type="project" value="UniProtKB-KW"/>
</dbReference>
<dbReference type="PIRSF" id="PIRSF017184">
    <property type="entry name" value="Nnr"/>
    <property type="match status" value="1"/>
</dbReference>
<keyword evidence="13" id="KW-0511">Multifunctional enzyme</keyword>
<dbReference type="Pfam" id="PF01256">
    <property type="entry name" value="Carb_kinase"/>
    <property type="match status" value="1"/>
</dbReference>
<dbReference type="PROSITE" id="PS51385">
    <property type="entry name" value="YJEF_N"/>
    <property type="match status" value="1"/>
</dbReference>
<feature type="binding site" evidence="18">
    <location>
        <begin position="172"/>
        <end position="178"/>
    </location>
    <ligand>
        <name>(6S)-NADPHX</name>
        <dbReference type="ChEBI" id="CHEBI:64076"/>
    </ligand>
</feature>
<evidence type="ECO:0000256" key="18">
    <source>
        <dbReference type="HAMAP-Rule" id="MF_01966"/>
    </source>
</evidence>
<comment type="subunit">
    <text evidence="17">Homotetramer.</text>
</comment>
<dbReference type="STRING" id="573064.Mefer_1096"/>
<evidence type="ECO:0000256" key="10">
    <source>
        <dbReference type="ARBA" id="ARBA00023027"/>
    </source>
</evidence>
<dbReference type="Gene3D" id="3.40.50.10260">
    <property type="entry name" value="YjeF N-terminal domain"/>
    <property type="match status" value="1"/>
</dbReference>
<comment type="function">
    <text evidence="17">Catalyzes the dehydration of the S-form of NAD(P)HX at the expense of ADP, which is converted to AMP. Together with NAD(P)HX epimerase, which catalyzes the epimerization of the S- and R-forms, the enzyme allows the repair of both epimers of NAD(P)HX, a damaged form of NAD(P)H that is a result of enzymatic or heat-dependent hydration.</text>
</comment>
<dbReference type="GO" id="GO:0052855">
    <property type="term" value="F:ADP-dependent NAD(P)H-hydrate dehydratase activity"/>
    <property type="evidence" value="ECO:0007669"/>
    <property type="project" value="UniProtKB-UniRule"/>
</dbReference>
<keyword evidence="10 17" id="KW-0520">NAD</keyword>
<dbReference type="GO" id="GO:0046496">
    <property type="term" value="P:nicotinamide nucleotide metabolic process"/>
    <property type="evidence" value="ECO:0007669"/>
    <property type="project" value="UniProtKB-UniRule"/>
</dbReference>
<evidence type="ECO:0000256" key="7">
    <source>
        <dbReference type="ARBA" id="ARBA00022840"/>
    </source>
</evidence>
<comment type="cofactor">
    <cofactor evidence="18 19">
        <name>K(+)</name>
        <dbReference type="ChEBI" id="CHEBI:29103"/>
    </cofactor>
    <text evidence="18 19">Binds 1 potassium ion per subunit.</text>
</comment>
<evidence type="ECO:0000256" key="11">
    <source>
        <dbReference type="ARBA" id="ARBA00023235"/>
    </source>
</evidence>
<keyword evidence="9 18" id="KW-0630">Potassium</keyword>
<accession>C7P8M5</accession>
<dbReference type="InterPro" id="IPR036652">
    <property type="entry name" value="YjeF_N_dom_sf"/>
</dbReference>
<evidence type="ECO:0000259" key="21">
    <source>
        <dbReference type="PROSITE" id="PS51385"/>
    </source>
</evidence>
<dbReference type="Pfam" id="PF03853">
    <property type="entry name" value="YjeF_N"/>
    <property type="match status" value="1"/>
</dbReference>
<proteinExistence type="inferred from homology"/>
<feature type="binding site" evidence="17">
    <location>
        <position position="447"/>
    </location>
    <ligand>
        <name>(6S)-NADPHX</name>
        <dbReference type="ChEBI" id="CHEBI:64076"/>
    </ligand>
</feature>
<dbReference type="HAMAP" id="MF_01965">
    <property type="entry name" value="NADHX_dehydratase"/>
    <property type="match status" value="1"/>
</dbReference>
<dbReference type="GO" id="GO:0005524">
    <property type="term" value="F:ATP binding"/>
    <property type="evidence" value="ECO:0007669"/>
    <property type="project" value="UniProtKB-UniRule"/>
</dbReference>
<feature type="binding site" evidence="18">
    <location>
        <position position="95"/>
    </location>
    <ligand>
        <name>K(+)</name>
        <dbReference type="ChEBI" id="CHEBI:29103"/>
    </ligand>
</feature>
<dbReference type="GO" id="GO:0052856">
    <property type="term" value="F:NAD(P)HX epimerase activity"/>
    <property type="evidence" value="ECO:0007669"/>
    <property type="project" value="UniProtKB-UniRule"/>
</dbReference>
<dbReference type="EC" id="4.2.1.136" evidence="19"/>
<feature type="binding site" evidence="18">
    <location>
        <position position="206"/>
    </location>
    <ligand>
        <name>(6S)-NADPHX</name>
        <dbReference type="ChEBI" id="CHEBI:64076"/>
    </ligand>
</feature>
<dbReference type="GO" id="GO:0110051">
    <property type="term" value="P:metabolite repair"/>
    <property type="evidence" value="ECO:0007669"/>
    <property type="project" value="TreeGrafter"/>
</dbReference>
<evidence type="ECO:0000256" key="14">
    <source>
        <dbReference type="ARBA" id="ARBA00025153"/>
    </source>
</evidence>
<gene>
    <name evidence="18" type="primary">nnrE</name>
    <name evidence="17" type="synonym">nnrD</name>
    <name evidence="22" type="ordered locus">Mefer_1096</name>
</gene>
<keyword evidence="5 18" id="KW-0479">Metal-binding</keyword>
<comment type="cofactor">
    <cofactor evidence="17">
        <name>Mg(2+)</name>
        <dbReference type="ChEBI" id="CHEBI:18420"/>
    </cofactor>
</comment>
<comment type="similarity">
    <text evidence="18">Belongs to the NnrE/AIBP family.</text>
</comment>
<keyword evidence="22" id="KW-0808">Transferase</keyword>
<evidence type="ECO:0000256" key="17">
    <source>
        <dbReference type="HAMAP-Rule" id="MF_01965"/>
    </source>
</evidence>
<comment type="similarity">
    <text evidence="3 19">In the N-terminal section; belongs to the NnrE/AIBP family.</text>
</comment>
<dbReference type="AlphaFoldDB" id="C7P8M5"/>
<evidence type="ECO:0000259" key="20">
    <source>
        <dbReference type="PROSITE" id="PS51383"/>
    </source>
</evidence>
<comment type="catalytic activity">
    <reaction evidence="15 17 19">
        <text>(6S)-NADHX + ADP = AMP + phosphate + NADH + H(+)</text>
        <dbReference type="Rhea" id="RHEA:32223"/>
        <dbReference type="ChEBI" id="CHEBI:15378"/>
        <dbReference type="ChEBI" id="CHEBI:43474"/>
        <dbReference type="ChEBI" id="CHEBI:57945"/>
        <dbReference type="ChEBI" id="CHEBI:64074"/>
        <dbReference type="ChEBI" id="CHEBI:456215"/>
        <dbReference type="ChEBI" id="CHEBI:456216"/>
        <dbReference type="EC" id="4.2.1.136"/>
    </reaction>
</comment>
<keyword evidence="8 17" id="KW-0521">NADP</keyword>
<protein>
    <recommendedName>
        <fullName evidence="19">Bifunctional NAD(P)H-hydrate repair enzyme</fullName>
    </recommendedName>
    <alternativeName>
        <fullName evidence="19">Nicotinamide nucleotide repair protein</fullName>
    </alternativeName>
    <domain>
        <recommendedName>
            <fullName evidence="19">ADP-dependent (S)-NAD(P)H-hydrate dehydratase</fullName>
            <ecNumber evidence="19">4.2.1.136</ecNumber>
        </recommendedName>
        <alternativeName>
            <fullName evidence="19">ADP-dependent NAD(P)HX dehydratase</fullName>
        </alternativeName>
    </domain>
    <domain>
        <recommendedName>
            <fullName evidence="19">NAD(P)H-hydrate epimerase</fullName>
            <ecNumber evidence="19">5.1.99.6</ecNumber>
        </recommendedName>
    </domain>
</protein>
<dbReference type="HOGENOM" id="CLU_024853_4_1_2"/>
<keyword evidence="22" id="KW-0418">Kinase</keyword>
<comment type="similarity">
    <text evidence="4 19">In the C-terminal section; belongs to the NnrD/CARKD family.</text>
</comment>
<comment type="caution">
    <text evidence="17">Lacks conserved residue(s) required for the propagation of feature annotation.</text>
</comment>